<reference evidence="1" key="1">
    <citation type="submission" date="2019-02" db="EMBL/GenBank/DDBJ databases">
        <authorList>
            <person name="Gruber-Vodicka R. H."/>
            <person name="Seah K. B. B."/>
        </authorList>
    </citation>
    <scope>NUCLEOTIDE SEQUENCE</scope>
    <source>
        <strain evidence="1">BECK_BZ131</strain>
    </source>
</reference>
<evidence type="ECO:0000313" key="1">
    <source>
        <dbReference type="EMBL" id="VFJ69302.1"/>
    </source>
</evidence>
<sequence>MNTPNNDDDYELHDEYDLSEMQVVAKGRYALHRRAGRNVVVLDPELTKFFPGDASVNEALRLVVRAAEIPFR</sequence>
<organism evidence="1">
    <name type="scientific">Candidatus Kentrum sp. FW</name>
    <dbReference type="NCBI Taxonomy" id="2126338"/>
    <lineage>
        <taxon>Bacteria</taxon>
        <taxon>Pseudomonadati</taxon>
        <taxon>Pseudomonadota</taxon>
        <taxon>Gammaproteobacteria</taxon>
        <taxon>Candidatus Kentrum</taxon>
    </lineage>
</organism>
<accession>A0A450TNE6</accession>
<protein>
    <submittedName>
        <fullName evidence="1">Uncharacterized protein</fullName>
    </submittedName>
</protein>
<proteinExistence type="predicted"/>
<name>A0A450TNE6_9GAMM</name>
<gene>
    <name evidence="1" type="ORF">BECKFW1821C_GA0114237_101841</name>
</gene>
<dbReference type="AlphaFoldDB" id="A0A450TNE6"/>
<dbReference type="EMBL" id="CAADFE010000018">
    <property type="protein sequence ID" value="VFJ69302.1"/>
    <property type="molecule type" value="Genomic_DNA"/>
</dbReference>